<dbReference type="OrthoDB" id="853034at2"/>
<evidence type="ECO:0000256" key="1">
    <source>
        <dbReference type="SAM" id="SignalP"/>
    </source>
</evidence>
<keyword evidence="4" id="KW-1185">Reference proteome</keyword>
<dbReference type="EMBL" id="FPCA01000001">
    <property type="protein sequence ID" value="SFU38301.1"/>
    <property type="molecule type" value="Genomic_DNA"/>
</dbReference>
<feature type="domain" description="Lipocalin-like" evidence="2">
    <location>
        <begin position="43"/>
        <end position="129"/>
    </location>
</feature>
<organism evidence="3 4">
    <name type="scientific">Pontibacter akesuensis</name>
    <dbReference type="NCBI Taxonomy" id="388950"/>
    <lineage>
        <taxon>Bacteria</taxon>
        <taxon>Pseudomonadati</taxon>
        <taxon>Bacteroidota</taxon>
        <taxon>Cytophagia</taxon>
        <taxon>Cytophagales</taxon>
        <taxon>Hymenobacteraceae</taxon>
        <taxon>Pontibacter</taxon>
    </lineage>
</organism>
<dbReference type="PROSITE" id="PS51257">
    <property type="entry name" value="PROKAR_LIPOPROTEIN"/>
    <property type="match status" value="1"/>
</dbReference>
<evidence type="ECO:0000313" key="3">
    <source>
        <dbReference type="EMBL" id="SFU38301.1"/>
    </source>
</evidence>
<feature type="signal peptide" evidence="1">
    <location>
        <begin position="1"/>
        <end position="23"/>
    </location>
</feature>
<dbReference type="Proteomes" id="UP000182491">
    <property type="component" value="Unassembled WGS sequence"/>
</dbReference>
<evidence type="ECO:0000313" key="4">
    <source>
        <dbReference type="Proteomes" id="UP000182491"/>
    </source>
</evidence>
<keyword evidence="1" id="KW-0732">Signal</keyword>
<dbReference type="Pfam" id="PF13648">
    <property type="entry name" value="Lipocalin_4"/>
    <property type="match status" value="1"/>
</dbReference>
<proteinExistence type="predicted"/>
<gene>
    <name evidence="3" type="ORF">SAMN04487941_0384</name>
</gene>
<accession>A0A1I7FQ67</accession>
<dbReference type="InterPro" id="IPR024311">
    <property type="entry name" value="Lipocalin-like"/>
</dbReference>
<protein>
    <recommendedName>
        <fullName evidence="2">Lipocalin-like domain-containing protein</fullName>
    </recommendedName>
</protein>
<reference evidence="4" key="1">
    <citation type="submission" date="2016-10" db="EMBL/GenBank/DDBJ databases">
        <authorList>
            <person name="Varghese N."/>
        </authorList>
    </citation>
    <scope>NUCLEOTIDE SEQUENCE [LARGE SCALE GENOMIC DNA]</scope>
    <source>
        <strain evidence="4">DSM 18820</strain>
    </source>
</reference>
<evidence type="ECO:0000259" key="2">
    <source>
        <dbReference type="Pfam" id="PF13648"/>
    </source>
</evidence>
<dbReference type="AlphaFoldDB" id="A0A1I7FQ67"/>
<sequence>MKKFKLFPLLFASLLMLTFASCGDDDDDDNNPAPSNTELLTGGMWTGDKIFINGSDFTGTAKSQFGYDVTQATLNFDDNGTYTFTYDDDDSNTETGTWEFTNDEKSIILDEGTADETTLVLNKLTASELHMEGEFSLDGVTIDAEIRAVR</sequence>
<dbReference type="Gene3D" id="2.40.128.540">
    <property type="entry name" value="Domain of unknown function DUF4822"/>
    <property type="match status" value="1"/>
</dbReference>
<feature type="chain" id="PRO_5010293377" description="Lipocalin-like domain-containing protein" evidence="1">
    <location>
        <begin position="24"/>
        <end position="150"/>
    </location>
</feature>
<dbReference type="RefSeq" id="WP_068839378.1">
    <property type="nucleotide sequence ID" value="NZ_BMXC01000001.1"/>
</dbReference>
<name>A0A1I7FQ67_9BACT</name>